<feature type="region of interest" description="Disordered" evidence="1">
    <location>
        <begin position="208"/>
        <end position="232"/>
    </location>
</feature>
<gene>
    <name evidence="2" type="ORF">Cgig2_013392</name>
</gene>
<dbReference type="Proteomes" id="UP001153076">
    <property type="component" value="Unassembled WGS sequence"/>
</dbReference>
<dbReference type="PANTHER" id="PTHR47718:SF17">
    <property type="entry name" value="PROTEIN FAR1-RELATED SEQUENCE 5-LIKE"/>
    <property type="match status" value="1"/>
</dbReference>
<proteinExistence type="predicted"/>
<name>A0A9Q1QE27_9CARY</name>
<sequence length="232" mass="27341">MLYKNREKWWLAFSKNYFSGGVLSSQRSETTTNSLSRRLRMTASLCHFHNIFCVVVLEWRKNENGEDNRNSNGIPEIAFPSMDLLKHDLFVYTIEAYNIFEQEFIDGAFCNYEEVQEKYIRKRWCKTIEECQSNELRVRHASKEDIQCSSIWKMQMIRKMNTLITVSEMNTQARADCEEYFNKLKELVEQEAGSIYVEENVASKQMDSSRKILNPVGSKPKAERNKRKKSIV</sequence>
<dbReference type="PANTHER" id="PTHR47718">
    <property type="entry name" value="OS01G0519700 PROTEIN"/>
    <property type="match status" value="1"/>
</dbReference>
<dbReference type="OrthoDB" id="2402896at2759"/>
<reference evidence="2" key="1">
    <citation type="submission" date="2022-04" db="EMBL/GenBank/DDBJ databases">
        <title>Carnegiea gigantea Genome sequencing and assembly v2.</title>
        <authorList>
            <person name="Copetti D."/>
            <person name="Sanderson M.J."/>
            <person name="Burquez A."/>
            <person name="Wojciechowski M.F."/>
        </authorList>
    </citation>
    <scope>NUCLEOTIDE SEQUENCE</scope>
    <source>
        <strain evidence="2">SGP5-SGP5p</strain>
        <tissue evidence="2">Aerial part</tissue>
    </source>
</reference>
<evidence type="ECO:0008006" key="4">
    <source>
        <dbReference type="Google" id="ProtNLM"/>
    </source>
</evidence>
<dbReference type="EMBL" id="JAKOGI010000258">
    <property type="protein sequence ID" value="KAJ8438344.1"/>
    <property type="molecule type" value="Genomic_DNA"/>
</dbReference>
<protein>
    <recommendedName>
        <fullName evidence="4">Protein FAR1-RELATED SEQUENCE</fullName>
    </recommendedName>
</protein>
<evidence type="ECO:0000256" key="1">
    <source>
        <dbReference type="SAM" id="MobiDB-lite"/>
    </source>
</evidence>
<comment type="caution">
    <text evidence="2">The sequence shown here is derived from an EMBL/GenBank/DDBJ whole genome shotgun (WGS) entry which is preliminary data.</text>
</comment>
<evidence type="ECO:0000313" key="3">
    <source>
        <dbReference type="Proteomes" id="UP001153076"/>
    </source>
</evidence>
<accession>A0A9Q1QE27</accession>
<keyword evidence="3" id="KW-1185">Reference proteome</keyword>
<organism evidence="2 3">
    <name type="scientific">Carnegiea gigantea</name>
    <dbReference type="NCBI Taxonomy" id="171969"/>
    <lineage>
        <taxon>Eukaryota</taxon>
        <taxon>Viridiplantae</taxon>
        <taxon>Streptophyta</taxon>
        <taxon>Embryophyta</taxon>
        <taxon>Tracheophyta</taxon>
        <taxon>Spermatophyta</taxon>
        <taxon>Magnoliopsida</taxon>
        <taxon>eudicotyledons</taxon>
        <taxon>Gunneridae</taxon>
        <taxon>Pentapetalae</taxon>
        <taxon>Caryophyllales</taxon>
        <taxon>Cactineae</taxon>
        <taxon>Cactaceae</taxon>
        <taxon>Cactoideae</taxon>
        <taxon>Echinocereeae</taxon>
        <taxon>Carnegiea</taxon>
    </lineage>
</organism>
<evidence type="ECO:0000313" key="2">
    <source>
        <dbReference type="EMBL" id="KAJ8438344.1"/>
    </source>
</evidence>
<dbReference type="AlphaFoldDB" id="A0A9Q1QE27"/>